<feature type="domain" description="HIRAN" evidence="3">
    <location>
        <begin position="14"/>
        <end position="120"/>
    </location>
</feature>
<evidence type="ECO:0000259" key="3">
    <source>
        <dbReference type="SMART" id="SM00910"/>
    </source>
</evidence>
<dbReference type="EMBL" id="MF417886">
    <property type="protein sequence ID" value="ASN69143.1"/>
    <property type="molecule type" value="Genomic_DNA"/>
</dbReference>
<protein>
    <recommendedName>
        <fullName evidence="3">HIRAN domain-containing protein</fullName>
    </recommendedName>
</protein>
<dbReference type="GO" id="GO:0008270">
    <property type="term" value="F:zinc ion binding"/>
    <property type="evidence" value="ECO:0007669"/>
    <property type="project" value="InterPro"/>
</dbReference>
<sequence>MRRLAKQIARDEDIAAYGGYTNKEMLEGMDEISEFEDLEFGEYIYLEKDPNNEYDKNAIKVYLEYPEGKKHHIGHVPKKDNIKVAEVMDSNKINSFNARIVGGKIKEVEYDFEKDKDVVVIKELTIGVEITIYID</sequence>
<dbReference type="GO" id="GO:0003676">
    <property type="term" value="F:nucleic acid binding"/>
    <property type="evidence" value="ECO:0007669"/>
    <property type="project" value="InterPro"/>
</dbReference>
<reference evidence="4" key="1">
    <citation type="submission" date="2017-06" db="EMBL/GenBank/DDBJ databases">
        <title>Novel phages from South African skin metaviromes.</title>
        <authorList>
            <person name="van Zyl L.J."/>
            <person name="Abrahams Y."/>
            <person name="Stander E.A."/>
            <person name="Kirby B.M."/>
            <person name="Clavaud C."/>
            <person name="Farcet C."/>
            <person name="Breton L."/>
            <person name="Trindade M.I."/>
        </authorList>
    </citation>
    <scope>NUCLEOTIDE SEQUENCE</scope>
</reference>
<dbReference type="SMART" id="SM00910">
    <property type="entry name" value="HIRAN"/>
    <property type="match status" value="1"/>
</dbReference>
<proteinExistence type="predicted"/>
<keyword evidence="2" id="KW-0378">Hydrolase</keyword>
<evidence type="ECO:0000256" key="1">
    <source>
        <dbReference type="ARBA" id="ARBA00022723"/>
    </source>
</evidence>
<evidence type="ECO:0000256" key="2">
    <source>
        <dbReference type="ARBA" id="ARBA00022801"/>
    </source>
</evidence>
<evidence type="ECO:0000313" key="4">
    <source>
        <dbReference type="EMBL" id="ASN69143.1"/>
    </source>
</evidence>
<name>A0A2H4J549_9CAUD</name>
<gene>
    <name evidence="4" type="ORF">7F23_30</name>
</gene>
<keyword evidence="1" id="KW-0479">Metal-binding</keyword>
<accession>A0A2H4J549</accession>
<organism evidence="4">
    <name type="scientific">uncultured Caudovirales phage</name>
    <dbReference type="NCBI Taxonomy" id="2100421"/>
    <lineage>
        <taxon>Viruses</taxon>
        <taxon>Duplodnaviria</taxon>
        <taxon>Heunggongvirae</taxon>
        <taxon>Uroviricota</taxon>
        <taxon>Caudoviricetes</taxon>
        <taxon>Peduoviridae</taxon>
        <taxon>Maltschvirus</taxon>
        <taxon>Maltschvirus maltsch</taxon>
    </lineage>
</organism>
<dbReference type="InterPro" id="IPR014905">
    <property type="entry name" value="HIRAN"/>
</dbReference>
<dbReference type="Gene3D" id="3.30.70.2330">
    <property type="match status" value="1"/>
</dbReference>
<dbReference type="Pfam" id="PF08797">
    <property type="entry name" value="HIRAN"/>
    <property type="match status" value="1"/>
</dbReference>
<dbReference type="GO" id="GO:0016818">
    <property type="term" value="F:hydrolase activity, acting on acid anhydrides, in phosphorus-containing anhydrides"/>
    <property type="evidence" value="ECO:0007669"/>
    <property type="project" value="InterPro"/>
</dbReference>